<dbReference type="PANTHER" id="PTHR12905:SF0">
    <property type="entry name" value="CALCINEURIN-LIKE PHOSPHOESTERASE DOMAIN-CONTAINING PROTEIN"/>
    <property type="match status" value="1"/>
</dbReference>
<evidence type="ECO:0000313" key="4">
    <source>
        <dbReference type="Proteomes" id="UP000001055"/>
    </source>
</evidence>
<gene>
    <name evidence="3" type="ORF">SNOG_00826</name>
</gene>
<dbReference type="InterPro" id="IPR029052">
    <property type="entry name" value="Metallo-depent_PP-like"/>
</dbReference>
<sequence length="520" mass="56816">MSASALKRSRSTSPASHSSKRSCVGSPAGSANVRFLVLSDTHGCELPSSLPKCDVLLHCGDITEDGSPESIEKALQALGSIEAELKLVIAGNHEISMDKDYYLAEGGSAEDLEKTLKLTSHTSSSVASKNGITFLEEGTHPFTLSSGASFTIYASPFTPKYGASAFQYPTGEDRYNPAEFSHSWAKNVGTEMSTIPENVDIVMTHGPPKYILDSTPDGSSAGCEHLRRAIERVQPKLHCFGHVHKGYGAQRLAFDTKVKIGGEADSINPLQKEWVGKNQAKKKGFASIPPGSLEDLRSSKQTLCVNAAMEGEKGLLENAPWVVDLEFPRSAFLQMLIGKSAAATTDIKLPLFTFRILWSYEQPNAQKTSNMTASSSLVLYRPGPSTSLTTKPSPTSLISSRLFTHQTGTAIATELLYRLLFDIINRFLASFQRLASRGIEEATSWLEQKMQERRERLQAQGTQQLKIVQEVGKLAEDRGFITCPIGGERGAARQPPWVKSVLVGIEEGRLHDRDFYTNSW</sequence>
<protein>
    <recommendedName>
        <fullName evidence="2">Calcineurin-like phosphoesterase domain-containing protein</fullName>
    </recommendedName>
</protein>
<dbReference type="RefSeq" id="XP_001791498.1">
    <property type="nucleotide sequence ID" value="XM_001791446.1"/>
</dbReference>
<feature type="region of interest" description="Disordered" evidence="1">
    <location>
        <begin position="1"/>
        <end position="27"/>
    </location>
</feature>
<evidence type="ECO:0000256" key="1">
    <source>
        <dbReference type="SAM" id="MobiDB-lite"/>
    </source>
</evidence>
<feature type="domain" description="Calcineurin-like phosphoesterase" evidence="2">
    <location>
        <begin position="34"/>
        <end position="245"/>
    </location>
</feature>
<dbReference type="CDD" id="cd07379">
    <property type="entry name" value="MPP_239FB"/>
    <property type="match status" value="1"/>
</dbReference>
<dbReference type="SUPFAM" id="SSF56300">
    <property type="entry name" value="Metallo-dependent phosphatases"/>
    <property type="match status" value="1"/>
</dbReference>
<dbReference type="Pfam" id="PF00149">
    <property type="entry name" value="Metallophos"/>
    <property type="match status" value="1"/>
</dbReference>
<dbReference type="Proteomes" id="UP000001055">
    <property type="component" value="Unassembled WGS sequence"/>
</dbReference>
<dbReference type="InterPro" id="IPR004843">
    <property type="entry name" value="Calcineurin-like_PHP"/>
</dbReference>
<dbReference type="VEuPathDB" id="FungiDB:JI435_300490"/>
<proteinExistence type="predicted"/>
<dbReference type="GO" id="GO:0016787">
    <property type="term" value="F:hydrolase activity"/>
    <property type="evidence" value="ECO:0007669"/>
    <property type="project" value="InterPro"/>
</dbReference>
<dbReference type="GeneID" id="5968378"/>
<dbReference type="Gene3D" id="3.60.21.10">
    <property type="match status" value="1"/>
</dbReference>
<dbReference type="InterPro" id="IPR051693">
    <property type="entry name" value="UPF0046_metallophosphoest"/>
</dbReference>
<dbReference type="PANTHER" id="PTHR12905">
    <property type="entry name" value="METALLOPHOSPHOESTERASE"/>
    <property type="match status" value="1"/>
</dbReference>
<dbReference type="KEGG" id="pno:SNOG_00826"/>
<name>Q0V588_PHANO</name>
<accession>Q0V588</accession>
<evidence type="ECO:0000259" key="2">
    <source>
        <dbReference type="Pfam" id="PF00149"/>
    </source>
</evidence>
<reference evidence="4" key="1">
    <citation type="journal article" date="2007" name="Plant Cell">
        <title>Dothideomycete-plant interactions illuminated by genome sequencing and EST analysis of the wheat pathogen Stagonospora nodorum.</title>
        <authorList>
            <person name="Hane J.K."/>
            <person name="Lowe R.G."/>
            <person name="Solomon P.S."/>
            <person name="Tan K.C."/>
            <person name="Schoch C.L."/>
            <person name="Spatafora J.W."/>
            <person name="Crous P.W."/>
            <person name="Kodira C."/>
            <person name="Birren B.W."/>
            <person name="Galagan J.E."/>
            <person name="Torriani S.F."/>
            <person name="McDonald B.A."/>
            <person name="Oliver R.P."/>
        </authorList>
    </citation>
    <scope>NUCLEOTIDE SEQUENCE [LARGE SCALE GENOMIC DNA]</scope>
    <source>
        <strain evidence="4">SN15 / ATCC MYA-4574 / FGSC 10173</strain>
    </source>
</reference>
<dbReference type="InParanoid" id="Q0V588"/>
<dbReference type="EMBL" id="CH445325">
    <property type="protein sequence ID" value="EAT92321.2"/>
    <property type="molecule type" value="Genomic_DNA"/>
</dbReference>
<dbReference type="AlphaFoldDB" id="Q0V588"/>
<evidence type="ECO:0000313" key="3">
    <source>
        <dbReference type="EMBL" id="EAT92321.2"/>
    </source>
</evidence>
<organism evidence="3 4">
    <name type="scientific">Phaeosphaeria nodorum (strain SN15 / ATCC MYA-4574 / FGSC 10173)</name>
    <name type="common">Glume blotch fungus</name>
    <name type="synonym">Parastagonospora nodorum</name>
    <dbReference type="NCBI Taxonomy" id="321614"/>
    <lineage>
        <taxon>Eukaryota</taxon>
        <taxon>Fungi</taxon>
        <taxon>Dikarya</taxon>
        <taxon>Ascomycota</taxon>
        <taxon>Pezizomycotina</taxon>
        <taxon>Dothideomycetes</taxon>
        <taxon>Pleosporomycetidae</taxon>
        <taxon>Pleosporales</taxon>
        <taxon>Pleosporineae</taxon>
        <taxon>Phaeosphaeriaceae</taxon>
        <taxon>Parastagonospora</taxon>
    </lineage>
</organism>
<dbReference type="VEuPathDB" id="FungiDB:JI435_008260"/>